<evidence type="ECO:0000313" key="3">
    <source>
        <dbReference type="Proteomes" id="UP000712281"/>
    </source>
</evidence>
<accession>A0A8S9HPY5</accession>
<evidence type="ECO:0000256" key="1">
    <source>
        <dbReference type="SAM" id="MobiDB-lite"/>
    </source>
</evidence>
<proteinExistence type="predicted"/>
<dbReference type="AlphaFoldDB" id="A0A8S9HPY5"/>
<feature type="compositionally biased region" description="Basic and acidic residues" evidence="1">
    <location>
        <begin position="49"/>
        <end position="61"/>
    </location>
</feature>
<organism evidence="2 3">
    <name type="scientific">Brassica cretica</name>
    <name type="common">Mustard</name>
    <dbReference type="NCBI Taxonomy" id="69181"/>
    <lineage>
        <taxon>Eukaryota</taxon>
        <taxon>Viridiplantae</taxon>
        <taxon>Streptophyta</taxon>
        <taxon>Embryophyta</taxon>
        <taxon>Tracheophyta</taxon>
        <taxon>Spermatophyta</taxon>
        <taxon>Magnoliopsida</taxon>
        <taxon>eudicotyledons</taxon>
        <taxon>Gunneridae</taxon>
        <taxon>Pentapetalae</taxon>
        <taxon>rosids</taxon>
        <taxon>malvids</taxon>
        <taxon>Brassicales</taxon>
        <taxon>Brassicaceae</taxon>
        <taxon>Brassiceae</taxon>
        <taxon>Brassica</taxon>
    </lineage>
</organism>
<reference evidence="2" key="1">
    <citation type="submission" date="2019-12" db="EMBL/GenBank/DDBJ databases">
        <title>Genome sequencing and annotation of Brassica cretica.</title>
        <authorList>
            <person name="Studholme D.J."/>
            <person name="Sarris P.F."/>
        </authorList>
    </citation>
    <scope>NUCLEOTIDE SEQUENCE</scope>
    <source>
        <strain evidence="2">PFS-001/15</strain>
        <tissue evidence="2">Leaf</tissue>
    </source>
</reference>
<dbReference type="EMBL" id="QGKW02001940">
    <property type="protein sequence ID" value="KAF2559504.1"/>
    <property type="molecule type" value="Genomic_DNA"/>
</dbReference>
<dbReference type="Proteomes" id="UP000712281">
    <property type="component" value="Unassembled WGS sequence"/>
</dbReference>
<evidence type="ECO:0000313" key="2">
    <source>
        <dbReference type="EMBL" id="KAF2559504.1"/>
    </source>
</evidence>
<gene>
    <name evidence="2" type="ORF">F2Q68_00016233</name>
</gene>
<protein>
    <submittedName>
        <fullName evidence="2">Uncharacterized protein</fullName>
    </submittedName>
</protein>
<name>A0A8S9HPY5_BRACR</name>
<comment type="caution">
    <text evidence="2">The sequence shown here is derived from an EMBL/GenBank/DDBJ whole genome shotgun (WGS) entry which is preliminary data.</text>
</comment>
<sequence length="286" mass="33458">MRSDEYNEDYHKEKIIEYCGLAMDDEGVLHTSHAYKKETSIDSNTRPSIDVHHTPDSEEAKHKPWMDAFSTYPGEDISETIAMNGSRNFLDMQNRAEDPPSIEETYTPSIDGHPEFRRRALHQNRKRKLSWESRNEYGVIPIVREQHTYIKVEIDELVAEIYRAMRTPDDYHSKWLDDIYYPFNNSLRWLTTHTDEMKQDIAMIQEQHSVGAETSKSIAAHTQPSIDARIQSSIDARLASFEDRLQSSTYKLDGVYYPLRDDIDSLTTRMDALQQEMDTIQRQLDF</sequence>
<feature type="region of interest" description="Disordered" evidence="1">
    <location>
        <begin position="39"/>
        <end position="61"/>
    </location>
</feature>